<reference evidence="2 3" key="1">
    <citation type="submission" date="2020-05" db="EMBL/GenBank/DDBJ databases">
        <title>Identification and distribution of gene clusters putatively required for synthesis of sphingolipid metabolism inhibitors in phylogenetically diverse species of the filamentous fungus Fusarium.</title>
        <authorList>
            <person name="Kim H.-S."/>
            <person name="Busman M."/>
            <person name="Brown D.W."/>
            <person name="Divon H."/>
            <person name="Uhlig S."/>
            <person name="Proctor R.H."/>
        </authorList>
    </citation>
    <scope>NUCLEOTIDE SEQUENCE [LARGE SCALE GENOMIC DNA]</scope>
    <source>
        <strain evidence="2 3">NRRL 36939</strain>
    </source>
</reference>
<evidence type="ECO:0000313" key="2">
    <source>
        <dbReference type="EMBL" id="KAF5595346.1"/>
    </source>
</evidence>
<evidence type="ECO:0000313" key="3">
    <source>
        <dbReference type="Proteomes" id="UP000546213"/>
    </source>
</evidence>
<gene>
    <name evidence="2" type="ORF">FPCIR_4506</name>
</gene>
<dbReference type="Proteomes" id="UP000546213">
    <property type="component" value="Unassembled WGS sequence"/>
</dbReference>
<evidence type="ECO:0000256" key="1">
    <source>
        <dbReference type="SAM" id="MobiDB-lite"/>
    </source>
</evidence>
<dbReference type="AlphaFoldDB" id="A0A8H5PEI0"/>
<accession>A0A8H5PEI0</accession>
<dbReference type="EMBL" id="JAAOAS010000092">
    <property type="protein sequence ID" value="KAF5595346.1"/>
    <property type="molecule type" value="Genomic_DNA"/>
</dbReference>
<name>A0A8H5PEI0_9HYPO</name>
<proteinExistence type="predicted"/>
<comment type="caution">
    <text evidence="2">The sequence shown here is derived from an EMBL/GenBank/DDBJ whole genome shotgun (WGS) entry which is preliminary data.</text>
</comment>
<feature type="region of interest" description="Disordered" evidence="1">
    <location>
        <begin position="38"/>
        <end position="63"/>
    </location>
</feature>
<dbReference type="OrthoDB" id="5090991at2759"/>
<sequence>MPCPSEEHPTLSRNDPQAMSSDFLYEVNERLIEWLKQDATTFHDEPSEDDTSSDKEEPGAKAYRPFRRMAHRLKKWFTHHYRHEGRAGAVAVETRRPSFEDSGVGYELGLLPEGPQEPLEDRTATEWLRLSAGG</sequence>
<organism evidence="2 3">
    <name type="scientific">Fusarium pseudocircinatum</name>
    <dbReference type="NCBI Taxonomy" id="56676"/>
    <lineage>
        <taxon>Eukaryota</taxon>
        <taxon>Fungi</taxon>
        <taxon>Dikarya</taxon>
        <taxon>Ascomycota</taxon>
        <taxon>Pezizomycotina</taxon>
        <taxon>Sordariomycetes</taxon>
        <taxon>Hypocreomycetidae</taxon>
        <taxon>Hypocreales</taxon>
        <taxon>Nectriaceae</taxon>
        <taxon>Fusarium</taxon>
        <taxon>Fusarium fujikuroi species complex</taxon>
    </lineage>
</organism>
<keyword evidence="3" id="KW-1185">Reference proteome</keyword>
<protein>
    <submittedName>
        <fullName evidence="2">Uncharacterized protein</fullName>
    </submittedName>
</protein>